<dbReference type="EMBL" id="HBHP01027543">
    <property type="protein sequence ID" value="CAD9773060.1"/>
    <property type="molecule type" value="Transcribed_RNA"/>
</dbReference>
<evidence type="ECO:0000313" key="4">
    <source>
        <dbReference type="EMBL" id="CAD9773060.1"/>
    </source>
</evidence>
<dbReference type="GO" id="GO:0016020">
    <property type="term" value="C:membrane"/>
    <property type="evidence" value="ECO:0007669"/>
    <property type="project" value="InterPro"/>
</dbReference>
<protein>
    <recommendedName>
        <fullName evidence="3">V-SNARE coiled-coil homology domain-containing protein</fullName>
    </recommendedName>
</protein>
<dbReference type="PRINTS" id="PR00219">
    <property type="entry name" value="SYNAPTOBREVN"/>
</dbReference>
<evidence type="ECO:0000256" key="1">
    <source>
        <dbReference type="PROSITE-ProRule" id="PRU00290"/>
    </source>
</evidence>
<dbReference type="Pfam" id="PF00957">
    <property type="entry name" value="Synaptobrevin"/>
    <property type="match status" value="1"/>
</dbReference>
<evidence type="ECO:0000259" key="3">
    <source>
        <dbReference type="PROSITE" id="PS50892"/>
    </source>
</evidence>
<dbReference type="InterPro" id="IPR042855">
    <property type="entry name" value="V_SNARE_CC"/>
</dbReference>
<proteinExistence type="predicted"/>
<keyword evidence="2" id="KW-0812">Transmembrane</keyword>
<keyword evidence="2" id="KW-1133">Transmembrane helix</keyword>
<accession>A0A7S2TZK9</accession>
<feature type="domain" description="V-SNARE coiled-coil homology" evidence="3">
    <location>
        <begin position="91"/>
        <end position="147"/>
    </location>
</feature>
<dbReference type="Gene3D" id="1.20.5.110">
    <property type="match status" value="1"/>
</dbReference>
<organism evidence="4">
    <name type="scientific">Lotharella oceanica</name>
    <dbReference type="NCBI Taxonomy" id="641309"/>
    <lineage>
        <taxon>Eukaryota</taxon>
        <taxon>Sar</taxon>
        <taxon>Rhizaria</taxon>
        <taxon>Cercozoa</taxon>
        <taxon>Chlorarachniophyceae</taxon>
        <taxon>Lotharella</taxon>
    </lineage>
</organism>
<dbReference type="AlphaFoldDB" id="A0A7S2TZK9"/>
<dbReference type="SUPFAM" id="SSF58038">
    <property type="entry name" value="SNARE fusion complex"/>
    <property type="match status" value="1"/>
</dbReference>
<dbReference type="GO" id="GO:0016192">
    <property type="term" value="P:vesicle-mediated transport"/>
    <property type="evidence" value="ECO:0007669"/>
    <property type="project" value="InterPro"/>
</dbReference>
<keyword evidence="1" id="KW-0175">Coiled coil</keyword>
<dbReference type="InterPro" id="IPR001388">
    <property type="entry name" value="Synaptobrevin-like"/>
</dbReference>
<dbReference type="PANTHER" id="PTHR45701">
    <property type="entry name" value="SYNAPTOBREVIN FAMILY MEMBER"/>
    <property type="match status" value="1"/>
</dbReference>
<sequence>MSQKKFWSFDAKNDGYTIHACVRPKEAENLSLFVVTKSEFSKSPSVVLKDFVSMFTKKFPNSQIVQAQDGELTTGSRSVFAEMEAKYGKDKLKTAQKQIDGLKGQLKDNMADLLERGEQLDDIKMNAEQLDMDAEGFKKNAVALKWKFCCANAKWTAIVVISVIVILTVVLVVAVCGTNPDNCKQD</sequence>
<name>A0A7S2TZK9_9EUKA</name>
<dbReference type="PROSITE" id="PS50892">
    <property type="entry name" value="V_SNARE"/>
    <property type="match status" value="1"/>
</dbReference>
<evidence type="ECO:0000256" key="2">
    <source>
        <dbReference type="SAM" id="Phobius"/>
    </source>
</evidence>
<keyword evidence="2" id="KW-0472">Membrane</keyword>
<dbReference type="CDD" id="cd15843">
    <property type="entry name" value="R-SNARE"/>
    <property type="match status" value="1"/>
</dbReference>
<feature type="transmembrane region" description="Helical" evidence="2">
    <location>
        <begin position="155"/>
        <end position="175"/>
    </location>
</feature>
<gene>
    <name evidence="4" type="ORF">LSP00402_LOCUS17051</name>
</gene>
<dbReference type="InterPro" id="IPR016444">
    <property type="entry name" value="Synaptobrevin/VAMP"/>
</dbReference>
<reference evidence="4" key="1">
    <citation type="submission" date="2021-01" db="EMBL/GenBank/DDBJ databases">
        <authorList>
            <person name="Corre E."/>
            <person name="Pelletier E."/>
            <person name="Niang G."/>
            <person name="Scheremetjew M."/>
            <person name="Finn R."/>
            <person name="Kale V."/>
            <person name="Holt S."/>
            <person name="Cochrane G."/>
            <person name="Meng A."/>
            <person name="Brown T."/>
            <person name="Cohen L."/>
        </authorList>
    </citation>
    <scope>NUCLEOTIDE SEQUENCE</scope>
    <source>
        <strain evidence="4">CCMP622</strain>
    </source>
</reference>